<organism evidence="2 3">
    <name type="scientific">Dipteronia sinensis</name>
    <dbReference type="NCBI Taxonomy" id="43782"/>
    <lineage>
        <taxon>Eukaryota</taxon>
        <taxon>Viridiplantae</taxon>
        <taxon>Streptophyta</taxon>
        <taxon>Embryophyta</taxon>
        <taxon>Tracheophyta</taxon>
        <taxon>Spermatophyta</taxon>
        <taxon>Magnoliopsida</taxon>
        <taxon>eudicotyledons</taxon>
        <taxon>Gunneridae</taxon>
        <taxon>Pentapetalae</taxon>
        <taxon>rosids</taxon>
        <taxon>malvids</taxon>
        <taxon>Sapindales</taxon>
        <taxon>Sapindaceae</taxon>
        <taxon>Hippocastanoideae</taxon>
        <taxon>Acereae</taxon>
        <taxon>Dipteronia</taxon>
    </lineage>
</organism>
<evidence type="ECO:0000313" key="2">
    <source>
        <dbReference type="EMBL" id="KAK3211246.1"/>
    </source>
</evidence>
<evidence type="ECO:0000256" key="1">
    <source>
        <dbReference type="SAM" id="MobiDB-lite"/>
    </source>
</evidence>
<feature type="compositionally biased region" description="Low complexity" evidence="1">
    <location>
        <begin position="49"/>
        <end position="65"/>
    </location>
</feature>
<dbReference type="PANTHER" id="PTHR34046:SF19">
    <property type="entry name" value="RAPIDLY ELICITED PROTEIN, PUTATIVE-RELATED"/>
    <property type="match status" value="1"/>
</dbReference>
<evidence type="ECO:0000313" key="3">
    <source>
        <dbReference type="Proteomes" id="UP001281410"/>
    </source>
</evidence>
<dbReference type="AlphaFoldDB" id="A0AAE0ACS6"/>
<proteinExistence type="predicted"/>
<gene>
    <name evidence="2" type="ORF">Dsin_015952</name>
</gene>
<dbReference type="Proteomes" id="UP001281410">
    <property type="component" value="Unassembled WGS sequence"/>
</dbReference>
<protein>
    <submittedName>
        <fullName evidence="2">Uncharacterized protein</fullName>
    </submittedName>
</protein>
<dbReference type="EMBL" id="JANJYJ010000005">
    <property type="protein sequence ID" value="KAK3211246.1"/>
    <property type="molecule type" value="Genomic_DNA"/>
</dbReference>
<accession>A0AAE0ACS6</accession>
<sequence>MGWSQSELLCKKHQSQNKNPQGVCSICLGERLSQLSAIPQKKTSMVAPSSSSSISSSPVSCSSSSTARPRHNRNGSEMMGSISFMLSAGNYGLKKSRSMAFVPKNFVGEHNNIGKKKRGFWSKLLHLEGKKVISTHSKTVSVSER</sequence>
<feature type="region of interest" description="Disordered" evidence="1">
    <location>
        <begin position="41"/>
        <end position="78"/>
    </location>
</feature>
<name>A0AAE0ACS6_9ROSI</name>
<dbReference type="PANTHER" id="PTHR34046">
    <property type="entry name" value="OS06G0218800 PROTEIN"/>
    <property type="match status" value="1"/>
</dbReference>
<comment type="caution">
    <text evidence="2">The sequence shown here is derived from an EMBL/GenBank/DDBJ whole genome shotgun (WGS) entry which is preliminary data.</text>
</comment>
<reference evidence="2" key="1">
    <citation type="journal article" date="2023" name="Plant J.">
        <title>Genome sequences and population genomics provide insights into the demographic history, inbreeding, and mutation load of two 'living fossil' tree species of Dipteronia.</title>
        <authorList>
            <person name="Feng Y."/>
            <person name="Comes H.P."/>
            <person name="Chen J."/>
            <person name="Zhu S."/>
            <person name="Lu R."/>
            <person name="Zhang X."/>
            <person name="Li P."/>
            <person name="Qiu J."/>
            <person name="Olsen K.M."/>
            <person name="Qiu Y."/>
        </authorList>
    </citation>
    <scope>NUCLEOTIDE SEQUENCE</scope>
    <source>
        <strain evidence="2">NBL</strain>
    </source>
</reference>
<keyword evidence="3" id="KW-1185">Reference proteome</keyword>